<dbReference type="PANTHER" id="PTHR48043">
    <property type="entry name" value="EG:EG0003.4 PROTEIN-RELATED"/>
    <property type="match status" value="1"/>
</dbReference>
<dbReference type="InterPro" id="IPR050271">
    <property type="entry name" value="UDP-glycosyltransferase"/>
</dbReference>
<dbReference type="InterPro" id="IPR002213">
    <property type="entry name" value="UDP_glucos_trans"/>
</dbReference>
<comment type="similarity">
    <text evidence="1">Belongs to the UDP-glycosyltransferase family.</text>
</comment>
<reference evidence="4" key="1">
    <citation type="submission" date="2016-07" db="EMBL/GenBank/DDBJ databases">
        <authorList>
            <person name="Bretaudeau A."/>
        </authorList>
    </citation>
    <scope>NUCLEOTIDE SEQUENCE</scope>
    <source>
        <strain evidence="4">Rice</strain>
        <tissue evidence="4">Whole body</tissue>
    </source>
</reference>
<dbReference type="Pfam" id="PF00201">
    <property type="entry name" value="UDPGT"/>
    <property type="match status" value="1"/>
</dbReference>
<keyword evidence="3" id="KW-0808">Transferase</keyword>
<name>A0A2H1V6N4_SPOFR</name>
<keyword evidence="2" id="KW-0328">Glycosyltransferase</keyword>
<evidence type="ECO:0000256" key="2">
    <source>
        <dbReference type="ARBA" id="ARBA00022676"/>
    </source>
</evidence>
<dbReference type="EMBL" id="ODYU01000960">
    <property type="protein sequence ID" value="SOQ36503.1"/>
    <property type="molecule type" value="Genomic_DNA"/>
</dbReference>
<protein>
    <submittedName>
        <fullName evidence="4">SFRICE_017843</fullName>
    </submittedName>
</protein>
<organism evidence="4">
    <name type="scientific">Spodoptera frugiperda</name>
    <name type="common">Fall armyworm</name>
    <dbReference type="NCBI Taxonomy" id="7108"/>
    <lineage>
        <taxon>Eukaryota</taxon>
        <taxon>Metazoa</taxon>
        <taxon>Ecdysozoa</taxon>
        <taxon>Arthropoda</taxon>
        <taxon>Hexapoda</taxon>
        <taxon>Insecta</taxon>
        <taxon>Pterygota</taxon>
        <taxon>Neoptera</taxon>
        <taxon>Endopterygota</taxon>
        <taxon>Lepidoptera</taxon>
        <taxon>Glossata</taxon>
        <taxon>Ditrysia</taxon>
        <taxon>Noctuoidea</taxon>
        <taxon>Noctuidae</taxon>
        <taxon>Amphipyrinae</taxon>
        <taxon>Spodoptera</taxon>
    </lineage>
</organism>
<proteinExistence type="inferred from homology"/>
<dbReference type="Gene3D" id="3.40.50.2000">
    <property type="entry name" value="Glycogen Phosphorylase B"/>
    <property type="match status" value="1"/>
</dbReference>
<dbReference type="PANTHER" id="PTHR48043:SF159">
    <property type="entry name" value="EG:EG0003.4 PROTEIN-RELATED"/>
    <property type="match status" value="1"/>
</dbReference>
<dbReference type="FunFam" id="3.40.50.2000:FF:000021">
    <property type="entry name" value="UDP-glucuronosyltransferase"/>
    <property type="match status" value="1"/>
</dbReference>
<evidence type="ECO:0000256" key="1">
    <source>
        <dbReference type="ARBA" id="ARBA00009995"/>
    </source>
</evidence>
<evidence type="ECO:0000313" key="4">
    <source>
        <dbReference type="EMBL" id="SOQ36503.1"/>
    </source>
</evidence>
<evidence type="ECO:0000256" key="3">
    <source>
        <dbReference type="ARBA" id="ARBA00022679"/>
    </source>
</evidence>
<gene>
    <name evidence="4" type="ORF">SFRICE_017843</name>
</gene>
<dbReference type="GO" id="GO:0008194">
    <property type="term" value="F:UDP-glycosyltransferase activity"/>
    <property type="evidence" value="ECO:0007669"/>
    <property type="project" value="InterPro"/>
</dbReference>
<dbReference type="SUPFAM" id="SSF53756">
    <property type="entry name" value="UDP-Glycosyltransferase/glycogen phosphorylase"/>
    <property type="match status" value="1"/>
</dbReference>
<dbReference type="CDD" id="cd03784">
    <property type="entry name" value="GT1_Gtf-like"/>
    <property type="match status" value="1"/>
</dbReference>
<sequence>MTHYVESPAYYEIYQLAIQLRGRTPPLYEELLYDGALLLVNSHPALGQGVPLPHNAKYIGGHHLTATNTTLPKNLQTLLDNAKHGVIYLNLGGTVSEDLPLEVQRELLRVFRQLEQLVVWRHRGALQHVPGNVRLVQRAPHLALLKHPNTIMMITHGGFLSYMEAMYYGVPIIGIPVQEDQLLTVDIAASRGRAMKVSLSSAGMGYKLNEAIFEILGNYSYRSNAKQASALVRDRLVPASQELLYWVEHAMRTGGAPALRSPALQLSAIQRYYLDVAAVLLMVAWFLSKVAKLVKVYWDDYGTDTQYFEDKKNE</sequence>
<dbReference type="AlphaFoldDB" id="A0A2H1V6N4"/>
<accession>A0A2H1V6N4</accession>